<evidence type="ECO:0000313" key="8">
    <source>
        <dbReference type="Proteomes" id="UP000228531"/>
    </source>
</evidence>
<dbReference type="AlphaFoldDB" id="A0A2M8W4M4"/>
<dbReference type="EMBL" id="PGTY01000002">
    <property type="protein sequence ID" value="PJI85877.1"/>
    <property type="molecule type" value="Genomic_DNA"/>
</dbReference>
<gene>
    <name evidence="7" type="ORF">BC777_2224</name>
</gene>
<dbReference type="InterPro" id="IPR016985">
    <property type="entry name" value="UCP031890_Tim44-rel"/>
</dbReference>
<accession>A0A2M8W4M4</accession>
<dbReference type="InterPro" id="IPR032710">
    <property type="entry name" value="NTF2-like_dom_sf"/>
</dbReference>
<dbReference type="SUPFAM" id="SSF54427">
    <property type="entry name" value="NTF2-like"/>
    <property type="match status" value="1"/>
</dbReference>
<sequence length="231" mass="25325">MFPCLPLNEVKMNSPLIQLLVLAGIAVFLILRLRGVLGTREGFEKPAVTRPEPSARVGKPEFDVIEGGPDLDITDHVEEGSDSAKALADMKRADPSFNVSEFLGGARGAYEMILMAFENGDLDSIVPFISEDVYEAFASVVDERQRQGLTIDAKFIGISDMTLTDAAFDDASQEGEISVRFKSEMTSVVRDNAGDIIEGSETEIKRQKDTWTFARKMDAGDPNWRLVATGE</sequence>
<name>A0A2M8W4M4_9RHOB</name>
<protein>
    <submittedName>
        <fullName evidence="7">Putative lipid-binding transport protein (Tim44 family)</fullName>
    </submittedName>
</protein>
<dbReference type="PANTHER" id="PTHR10721:SF1">
    <property type="entry name" value="MITOCHONDRIAL IMPORT INNER MEMBRANE TRANSLOCASE SUBUNIT TIM44"/>
    <property type="match status" value="1"/>
</dbReference>
<reference evidence="7 8" key="1">
    <citation type="submission" date="2017-11" db="EMBL/GenBank/DDBJ databases">
        <title>Genomic Encyclopedia of Archaeal and Bacterial Type Strains, Phase II (KMG-II): From Individual Species to Whole Genera.</title>
        <authorList>
            <person name="Goeker M."/>
        </authorList>
    </citation>
    <scope>NUCLEOTIDE SEQUENCE [LARGE SCALE GENOMIC DNA]</scope>
    <source>
        <strain evidence="7 8">DSM 29128</strain>
    </source>
</reference>
<evidence type="ECO:0000259" key="6">
    <source>
        <dbReference type="SMART" id="SM00978"/>
    </source>
</evidence>
<dbReference type="Gene3D" id="3.10.450.240">
    <property type="match status" value="1"/>
</dbReference>
<evidence type="ECO:0000256" key="5">
    <source>
        <dbReference type="SAM" id="Phobius"/>
    </source>
</evidence>
<dbReference type="GO" id="GO:0051087">
    <property type="term" value="F:protein-folding chaperone binding"/>
    <property type="evidence" value="ECO:0007669"/>
    <property type="project" value="TreeGrafter"/>
</dbReference>
<dbReference type="InterPro" id="IPR039544">
    <property type="entry name" value="Tim44-like"/>
</dbReference>
<dbReference type="InterPro" id="IPR007379">
    <property type="entry name" value="Tim44-like_dom"/>
</dbReference>
<keyword evidence="3" id="KW-0809">Transit peptide</keyword>
<evidence type="ECO:0000256" key="1">
    <source>
        <dbReference type="ARBA" id="ARBA00004370"/>
    </source>
</evidence>
<dbReference type="GO" id="GO:0016020">
    <property type="term" value="C:membrane"/>
    <property type="evidence" value="ECO:0007669"/>
    <property type="project" value="UniProtKB-SubCell"/>
</dbReference>
<proteinExistence type="inferred from homology"/>
<comment type="caution">
    <text evidence="7">The sequence shown here is derived from an EMBL/GenBank/DDBJ whole genome shotgun (WGS) entry which is preliminary data.</text>
</comment>
<dbReference type="Proteomes" id="UP000228531">
    <property type="component" value="Unassembled WGS sequence"/>
</dbReference>
<dbReference type="SMART" id="SM00978">
    <property type="entry name" value="Tim44"/>
    <property type="match status" value="1"/>
</dbReference>
<dbReference type="NCBIfam" id="NF033779">
    <property type="entry name" value="Tim44_TimA_adap"/>
    <property type="match status" value="1"/>
</dbReference>
<dbReference type="PANTHER" id="PTHR10721">
    <property type="entry name" value="MITOCHONDRIAL IMPORT INNER MEMBRANE TRANSLOCASE SUBUNIT TIM44"/>
    <property type="match status" value="1"/>
</dbReference>
<feature type="transmembrane region" description="Helical" evidence="5">
    <location>
        <begin position="12"/>
        <end position="31"/>
    </location>
</feature>
<evidence type="ECO:0000256" key="3">
    <source>
        <dbReference type="ARBA" id="ARBA00022946"/>
    </source>
</evidence>
<organism evidence="7 8">
    <name type="scientific">Yoonia maricola</name>
    <dbReference type="NCBI Taxonomy" id="420999"/>
    <lineage>
        <taxon>Bacteria</taxon>
        <taxon>Pseudomonadati</taxon>
        <taxon>Pseudomonadota</taxon>
        <taxon>Alphaproteobacteria</taxon>
        <taxon>Rhodobacterales</taxon>
        <taxon>Paracoccaceae</taxon>
        <taxon>Yoonia</taxon>
    </lineage>
</organism>
<dbReference type="Pfam" id="PF04280">
    <property type="entry name" value="Tim44"/>
    <property type="match status" value="1"/>
</dbReference>
<keyword evidence="5" id="KW-1133">Transmembrane helix</keyword>
<dbReference type="GO" id="GO:0030150">
    <property type="term" value="P:protein import into mitochondrial matrix"/>
    <property type="evidence" value="ECO:0007669"/>
    <property type="project" value="TreeGrafter"/>
</dbReference>
<comment type="subcellular location">
    <subcellularLocation>
        <location evidence="1">Membrane</location>
    </subcellularLocation>
</comment>
<evidence type="ECO:0000256" key="4">
    <source>
        <dbReference type="ARBA" id="ARBA00023136"/>
    </source>
</evidence>
<keyword evidence="4 5" id="KW-0472">Membrane</keyword>
<comment type="similarity">
    <text evidence="2">Belongs to the Tim44 family.</text>
</comment>
<keyword evidence="5" id="KW-0812">Transmembrane</keyword>
<evidence type="ECO:0000313" key="7">
    <source>
        <dbReference type="EMBL" id="PJI85877.1"/>
    </source>
</evidence>
<dbReference type="PIRSF" id="PIRSF031890">
    <property type="entry name" value="UCP031890_transporter_Tim44"/>
    <property type="match status" value="1"/>
</dbReference>
<keyword evidence="8" id="KW-1185">Reference proteome</keyword>
<feature type="domain" description="Tim44-like" evidence="6">
    <location>
        <begin position="83"/>
        <end position="231"/>
    </location>
</feature>
<evidence type="ECO:0000256" key="2">
    <source>
        <dbReference type="ARBA" id="ARBA00009597"/>
    </source>
</evidence>